<dbReference type="InterPro" id="IPR025608">
    <property type="entry name" value="TcpE"/>
</dbReference>
<keyword evidence="3" id="KW-1185">Reference proteome</keyword>
<reference evidence="3" key="1">
    <citation type="journal article" date="2019" name="Int. J. Syst. Evol. Microbiol.">
        <title>The Global Catalogue of Microorganisms (GCM) 10K type strain sequencing project: providing services to taxonomists for standard genome sequencing and annotation.</title>
        <authorList>
            <consortium name="The Broad Institute Genomics Platform"/>
            <consortium name="The Broad Institute Genome Sequencing Center for Infectious Disease"/>
            <person name="Wu L."/>
            <person name="Ma J."/>
        </authorList>
    </citation>
    <scope>NUCLEOTIDE SEQUENCE [LARGE SCALE GENOMIC DNA]</scope>
    <source>
        <strain evidence="3">CGMCC 4.1641</strain>
    </source>
</reference>
<proteinExistence type="predicted"/>
<feature type="transmembrane region" description="Helical" evidence="1">
    <location>
        <begin position="36"/>
        <end position="60"/>
    </location>
</feature>
<evidence type="ECO:0000313" key="2">
    <source>
        <dbReference type="EMBL" id="MFC4306410.1"/>
    </source>
</evidence>
<accession>A0ABV8SGL9</accession>
<evidence type="ECO:0000256" key="1">
    <source>
        <dbReference type="SAM" id="Phobius"/>
    </source>
</evidence>
<keyword evidence="1" id="KW-0812">Transmembrane</keyword>
<dbReference type="RefSeq" id="WP_204605079.1">
    <property type="nucleotide sequence ID" value="NZ_JBHSED010000058.1"/>
</dbReference>
<gene>
    <name evidence="2" type="ORF">ACFO1S_23580</name>
</gene>
<dbReference type="Pfam" id="PF12648">
    <property type="entry name" value="TcpE"/>
    <property type="match status" value="1"/>
</dbReference>
<organism evidence="2 3">
    <name type="scientific">Cohnella boryungensis</name>
    <dbReference type="NCBI Taxonomy" id="768479"/>
    <lineage>
        <taxon>Bacteria</taxon>
        <taxon>Bacillati</taxon>
        <taxon>Bacillota</taxon>
        <taxon>Bacilli</taxon>
        <taxon>Bacillales</taxon>
        <taxon>Paenibacillaceae</taxon>
        <taxon>Cohnella</taxon>
    </lineage>
</organism>
<protein>
    <submittedName>
        <fullName evidence="2">TcpE family conjugal transfer membrane protein</fullName>
    </submittedName>
</protein>
<evidence type="ECO:0000313" key="3">
    <source>
        <dbReference type="Proteomes" id="UP001595755"/>
    </source>
</evidence>
<sequence length="241" mass="28454">MEQDKTESYRALYRVRPLIYHVGDIRLWVPIRQDGIVLWFVYLFLFFILCYVFPVLSWIVPLDRTVTMIVGPIAAAYYTVKLDPAGKTVPRYLRDIIHFLVRPKWFVRWQAIRGPEGRRKLHFAGTVRPYDIMTLPSGEEEWHGSVGMLRGKVVGLQSLFIPASVRVRWHRCSERLSIERTKRSHKKAIVPPASVEGKRTIHWISSQPVQANIYRDKETKTEIWKVQGRHHRQFEKRSESY</sequence>
<keyword evidence="1" id="KW-1133">Transmembrane helix</keyword>
<dbReference type="Proteomes" id="UP001595755">
    <property type="component" value="Unassembled WGS sequence"/>
</dbReference>
<dbReference type="EMBL" id="JBHSED010000058">
    <property type="protein sequence ID" value="MFC4306410.1"/>
    <property type="molecule type" value="Genomic_DNA"/>
</dbReference>
<name>A0ABV8SGL9_9BACL</name>
<comment type="caution">
    <text evidence="2">The sequence shown here is derived from an EMBL/GenBank/DDBJ whole genome shotgun (WGS) entry which is preliminary data.</text>
</comment>
<keyword evidence="1" id="KW-0472">Membrane</keyword>